<name>A0A7X0NQY8_9ACTN</name>
<gene>
    <name evidence="2" type="ORF">HD593_002771</name>
</gene>
<accession>A0A7X0NQY8</accession>
<reference evidence="2 3" key="1">
    <citation type="submission" date="2020-08" db="EMBL/GenBank/DDBJ databases">
        <title>Sequencing the genomes of 1000 actinobacteria strains.</title>
        <authorList>
            <person name="Klenk H.-P."/>
        </authorList>
    </citation>
    <scope>NUCLEOTIDE SEQUENCE [LARGE SCALE GENOMIC DNA]</scope>
    <source>
        <strain evidence="2 3">DSM 43768</strain>
    </source>
</reference>
<protein>
    <recommendedName>
        <fullName evidence="4">Secreted protein</fullName>
    </recommendedName>
</protein>
<dbReference type="EMBL" id="JACHMI010000001">
    <property type="protein sequence ID" value="MBB6547976.1"/>
    <property type="molecule type" value="Genomic_DNA"/>
</dbReference>
<dbReference type="RefSeq" id="WP_185102544.1">
    <property type="nucleotide sequence ID" value="NZ_BAAAXY010000098.1"/>
</dbReference>
<evidence type="ECO:0008006" key="4">
    <source>
        <dbReference type="Google" id="ProtNLM"/>
    </source>
</evidence>
<feature type="signal peptide" evidence="1">
    <location>
        <begin position="1"/>
        <end position="25"/>
    </location>
</feature>
<evidence type="ECO:0000313" key="3">
    <source>
        <dbReference type="Proteomes" id="UP000565579"/>
    </source>
</evidence>
<comment type="caution">
    <text evidence="2">The sequence shown here is derived from an EMBL/GenBank/DDBJ whole genome shotgun (WGS) entry which is preliminary data.</text>
</comment>
<dbReference type="Proteomes" id="UP000565579">
    <property type="component" value="Unassembled WGS sequence"/>
</dbReference>
<keyword evidence="3" id="KW-1185">Reference proteome</keyword>
<sequence>MYKSAFAALTMTAAALLLTAVPALAGDDLDFHGPSFIMCDDGVTNVIKMDAPMTLWTTTAGCADTDDDDSHGHGMN</sequence>
<evidence type="ECO:0000313" key="2">
    <source>
        <dbReference type="EMBL" id="MBB6547976.1"/>
    </source>
</evidence>
<dbReference type="AlphaFoldDB" id="A0A7X0NQY8"/>
<feature type="chain" id="PRO_5030709433" description="Secreted protein" evidence="1">
    <location>
        <begin position="26"/>
        <end position="76"/>
    </location>
</feature>
<evidence type="ECO:0000256" key="1">
    <source>
        <dbReference type="SAM" id="SignalP"/>
    </source>
</evidence>
<proteinExistence type="predicted"/>
<keyword evidence="1" id="KW-0732">Signal</keyword>
<organism evidence="2 3">
    <name type="scientific">Nonomuraea rubra</name>
    <dbReference type="NCBI Taxonomy" id="46180"/>
    <lineage>
        <taxon>Bacteria</taxon>
        <taxon>Bacillati</taxon>
        <taxon>Actinomycetota</taxon>
        <taxon>Actinomycetes</taxon>
        <taxon>Streptosporangiales</taxon>
        <taxon>Streptosporangiaceae</taxon>
        <taxon>Nonomuraea</taxon>
    </lineage>
</organism>